<protein>
    <recommendedName>
        <fullName evidence="4 8">Acid phosphatase</fullName>
        <ecNumber evidence="4 8">3.1.3.2</ecNumber>
    </recommendedName>
</protein>
<comment type="similarity">
    <text evidence="3 8">Belongs to the class A bacterial acid phosphatase family.</text>
</comment>
<evidence type="ECO:0000256" key="4">
    <source>
        <dbReference type="ARBA" id="ARBA00012646"/>
    </source>
</evidence>
<keyword evidence="7 8" id="KW-0378">Hydrolase</keyword>
<name>A0ABT3HGS7_9HYPH</name>
<gene>
    <name evidence="11" type="ORF">M2319_003954</name>
</gene>
<dbReference type="Gene3D" id="1.20.144.10">
    <property type="entry name" value="Phosphatidic acid phosphatase type 2/haloperoxidase"/>
    <property type="match status" value="1"/>
</dbReference>
<evidence type="ECO:0000256" key="7">
    <source>
        <dbReference type="ARBA" id="ARBA00022801"/>
    </source>
</evidence>
<dbReference type="GO" id="GO:0003993">
    <property type="term" value="F:acid phosphatase activity"/>
    <property type="evidence" value="ECO:0007669"/>
    <property type="project" value="UniProtKB-EC"/>
</dbReference>
<evidence type="ECO:0000256" key="9">
    <source>
        <dbReference type="SAM" id="SignalP"/>
    </source>
</evidence>
<evidence type="ECO:0000256" key="3">
    <source>
        <dbReference type="ARBA" id="ARBA00009017"/>
    </source>
</evidence>
<comment type="caution">
    <text evidence="11">The sequence shown here is derived from an EMBL/GenBank/DDBJ whole genome shotgun (WGS) entry which is preliminary data.</text>
</comment>
<feature type="domain" description="Phosphatidic acid phosphatase type 2/haloperoxidase" evidence="10">
    <location>
        <begin position="127"/>
        <end position="241"/>
    </location>
</feature>
<keyword evidence="6" id="KW-0574">Periplasm</keyword>
<feature type="signal peptide" evidence="9">
    <location>
        <begin position="1"/>
        <end position="25"/>
    </location>
</feature>
<evidence type="ECO:0000313" key="11">
    <source>
        <dbReference type="EMBL" id="MCW2309598.1"/>
    </source>
</evidence>
<sequence length="282" mass="30471">MQQRFMIAGAFLLAAILAAAFPAAADDAPEKKMVTVSGQEVEEIMPGILAGYLSEDERLDSKRFVPPAPAEGSARQALDDAWSEAMLKLKDSPRWEIATRDAAYFPGAADTFSCALGIRISEDTTPALYLLLWRSLSDIGLATYTAKNAYARERPFMANGAPVCTPEIQEGMRKDGSYPSGHTAYGWGWALILTELAPDRAEELLARGRAYGESRNVCNVHWYSDVVAGRMVGAGAVARLHAEPEFVAAMDAAREEIAEARKAGRTPTRDCALEASVLTPSP</sequence>
<dbReference type="PIRSF" id="PIRSF000897">
    <property type="entry name" value="Acid_Ptase_ClsA"/>
    <property type="match status" value="1"/>
</dbReference>
<evidence type="ECO:0000256" key="8">
    <source>
        <dbReference type="PIRNR" id="PIRNR000897"/>
    </source>
</evidence>
<dbReference type="PRINTS" id="PR00483">
    <property type="entry name" value="BACPHPHTASE"/>
</dbReference>
<evidence type="ECO:0000256" key="1">
    <source>
        <dbReference type="ARBA" id="ARBA00000032"/>
    </source>
</evidence>
<keyword evidence="12" id="KW-1185">Reference proteome</keyword>
<evidence type="ECO:0000313" key="12">
    <source>
        <dbReference type="Proteomes" id="UP001209755"/>
    </source>
</evidence>
<dbReference type="Proteomes" id="UP001209755">
    <property type="component" value="Unassembled WGS sequence"/>
</dbReference>
<dbReference type="RefSeq" id="WP_264603172.1">
    <property type="nucleotide sequence ID" value="NZ_JAOQNS010000013.1"/>
</dbReference>
<feature type="chain" id="PRO_5046742574" description="Acid phosphatase" evidence="9">
    <location>
        <begin position="26"/>
        <end position="282"/>
    </location>
</feature>
<evidence type="ECO:0000259" key="10">
    <source>
        <dbReference type="SMART" id="SM00014"/>
    </source>
</evidence>
<dbReference type="Pfam" id="PF01569">
    <property type="entry name" value="PAP2"/>
    <property type="match status" value="1"/>
</dbReference>
<dbReference type="SUPFAM" id="SSF48317">
    <property type="entry name" value="Acid phosphatase/Vanadium-dependent haloperoxidase"/>
    <property type="match status" value="1"/>
</dbReference>
<dbReference type="CDD" id="cd03397">
    <property type="entry name" value="PAP2_acid_phosphatase"/>
    <property type="match status" value="1"/>
</dbReference>
<organism evidence="11 12">
    <name type="scientific">Rhodobium gokarnense</name>
    <dbReference type="NCBI Taxonomy" id="364296"/>
    <lineage>
        <taxon>Bacteria</taxon>
        <taxon>Pseudomonadati</taxon>
        <taxon>Pseudomonadota</taxon>
        <taxon>Alphaproteobacteria</taxon>
        <taxon>Hyphomicrobiales</taxon>
        <taxon>Rhodobiaceae</taxon>
        <taxon>Rhodobium</taxon>
    </lineage>
</organism>
<evidence type="ECO:0000256" key="5">
    <source>
        <dbReference type="ARBA" id="ARBA00022729"/>
    </source>
</evidence>
<dbReference type="PROSITE" id="PS01157">
    <property type="entry name" value="ACID_PHOSPH_CL_A"/>
    <property type="match status" value="1"/>
</dbReference>
<proteinExistence type="inferred from homology"/>
<accession>A0ABT3HGS7</accession>
<evidence type="ECO:0000256" key="6">
    <source>
        <dbReference type="ARBA" id="ARBA00022764"/>
    </source>
</evidence>
<dbReference type="InterPro" id="IPR036938">
    <property type="entry name" value="PAP2/HPO_sf"/>
</dbReference>
<dbReference type="SMART" id="SM00014">
    <property type="entry name" value="acidPPc"/>
    <property type="match status" value="1"/>
</dbReference>
<reference evidence="12" key="1">
    <citation type="submission" date="2023-07" db="EMBL/GenBank/DDBJ databases">
        <title>Genome sequencing of Purple Non-Sulfur Bacteria from various extreme environments.</title>
        <authorList>
            <person name="Mayer M."/>
        </authorList>
    </citation>
    <scope>NUCLEOTIDE SEQUENCE [LARGE SCALE GENOMIC DNA]</scope>
    <source>
        <strain evidence="12">DSM 17935</strain>
    </source>
</reference>
<evidence type="ECO:0000256" key="2">
    <source>
        <dbReference type="ARBA" id="ARBA00004418"/>
    </source>
</evidence>
<dbReference type="EMBL" id="JAOQNS010000013">
    <property type="protein sequence ID" value="MCW2309598.1"/>
    <property type="molecule type" value="Genomic_DNA"/>
</dbReference>
<dbReference type="EC" id="3.1.3.2" evidence="4 8"/>
<dbReference type="InterPro" id="IPR018296">
    <property type="entry name" value="Acid_Pase_classA_bac_CS"/>
</dbReference>
<dbReference type="InterPro" id="IPR001011">
    <property type="entry name" value="Acid_Pase_classA_bac"/>
</dbReference>
<dbReference type="InterPro" id="IPR000326">
    <property type="entry name" value="PAP2/HPO"/>
</dbReference>
<keyword evidence="5 9" id="KW-0732">Signal</keyword>
<comment type="subcellular location">
    <subcellularLocation>
        <location evidence="2">Periplasm</location>
    </subcellularLocation>
</comment>
<comment type="catalytic activity">
    <reaction evidence="1 8">
        <text>a phosphate monoester + H2O = an alcohol + phosphate</text>
        <dbReference type="Rhea" id="RHEA:15017"/>
        <dbReference type="ChEBI" id="CHEBI:15377"/>
        <dbReference type="ChEBI" id="CHEBI:30879"/>
        <dbReference type="ChEBI" id="CHEBI:43474"/>
        <dbReference type="ChEBI" id="CHEBI:67140"/>
        <dbReference type="EC" id="3.1.3.2"/>
    </reaction>
</comment>